<feature type="compositionally biased region" description="Polar residues" evidence="1">
    <location>
        <begin position="24"/>
        <end position="38"/>
    </location>
</feature>
<keyword evidence="4" id="KW-1185">Reference proteome</keyword>
<evidence type="ECO:0000256" key="1">
    <source>
        <dbReference type="SAM" id="MobiDB-lite"/>
    </source>
</evidence>
<keyword evidence="2" id="KW-0732">Signal</keyword>
<reference evidence="3 4" key="1">
    <citation type="submission" date="2017-04" db="EMBL/GenBank/DDBJ databases">
        <authorList>
            <person name="Afonso C.L."/>
            <person name="Miller P.J."/>
            <person name="Scott M.A."/>
            <person name="Spackman E."/>
            <person name="Goraichik I."/>
            <person name="Dimitrov K.M."/>
            <person name="Suarez D.L."/>
            <person name="Swayne D.E."/>
        </authorList>
    </citation>
    <scope>NUCLEOTIDE SEQUENCE [LARGE SCALE GENOMIC DNA]</scope>
    <source>
        <strain evidence="3 4">11</strain>
    </source>
</reference>
<dbReference type="AlphaFoldDB" id="A0A1X7LYP4"/>
<gene>
    <name evidence="3" type="ORF">SAMN06295960_4759</name>
</gene>
<dbReference type="STRING" id="1852522.SAMN06295960_4759"/>
<feature type="compositionally biased region" description="Low complexity" evidence="1">
    <location>
        <begin position="52"/>
        <end position="64"/>
    </location>
</feature>
<feature type="signal peptide" evidence="2">
    <location>
        <begin position="1"/>
        <end position="24"/>
    </location>
</feature>
<protein>
    <submittedName>
        <fullName evidence="3">Uncharacterized protein</fullName>
    </submittedName>
</protein>
<evidence type="ECO:0000313" key="3">
    <source>
        <dbReference type="EMBL" id="SMG58654.1"/>
    </source>
</evidence>
<evidence type="ECO:0000313" key="4">
    <source>
        <dbReference type="Proteomes" id="UP000193834"/>
    </source>
</evidence>
<sequence>MQGKTSKMLAMTIALMLLAEPAVSQATARNTTTANPSAVEQKETNSAKEQAESQSQSPNDASSSTAETDTEWRKQLESMKSDPEMKKLHAEMKELRSQMRTLHEKKVKLIAAKLGISTEGKTIEQIRQELSDKTEGKIGMFHEKHVGSKEERMERLKRFAEKQGISTNGLTEDEIKAKLKEWRQQKSE</sequence>
<feature type="chain" id="PRO_5038405235" evidence="2">
    <location>
        <begin position="25"/>
        <end position="188"/>
    </location>
</feature>
<dbReference type="Proteomes" id="UP000193834">
    <property type="component" value="Unassembled WGS sequence"/>
</dbReference>
<evidence type="ECO:0000256" key="2">
    <source>
        <dbReference type="SAM" id="SignalP"/>
    </source>
</evidence>
<dbReference type="RefSeq" id="WP_085498711.1">
    <property type="nucleotide sequence ID" value="NZ_FXAZ01000010.1"/>
</dbReference>
<proteinExistence type="predicted"/>
<feature type="compositionally biased region" description="Basic and acidic residues" evidence="1">
    <location>
        <begin position="40"/>
        <end position="51"/>
    </location>
</feature>
<feature type="compositionally biased region" description="Basic and acidic residues" evidence="1">
    <location>
        <begin position="70"/>
        <end position="90"/>
    </location>
</feature>
<dbReference type="EMBL" id="FXAZ01000010">
    <property type="protein sequence ID" value="SMG58654.1"/>
    <property type="molecule type" value="Genomic_DNA"/>
</dbReference>
<feature type="region of interest" description="Disordered" evidence="1">
    <location>
        <begin position="24"/>
        <end position="90"/>
    </location>
</feature>
<accession>A0A1X7LYP4</accession>
<organism evidence="3 4">
    <name type="scientific">Paenibacillus aquistagni</name>
    <dbReference type="NCBI Taxonomy" id="1852522"/>
    <lineage>
        <taxon>Bacteria</taxon>
        <taxon>Bacillati</taxon>
        <taxon>Bacillota</taxon>
        <taxon>Bacilli</taxon>
        <taxon>Bacillales</taxon>
        <taxon>Paenibacillaceae</taxon>
        <taxon>Paenibacillus</taxon>
    </lineage>
</organism>
<name>A0A1X7LYP4_9BACL</name>